<keyword evidence="2" id="KW-1185">Reference proteome</keyword>
<dbReference type="Proteomes" id="UP000243686">
    <property type="component" value="Unassembled WGS sequence"/>
</dbReference>
<dbReference type="AlphaFoldDB" id="A0A1S8WYW5"/>
<evidence type="ECO:0000313" key="2">
    <source>
        <dbReference type="Proteomes" id="UP000243686"/>
    </source>
</evidence>
<protein>
    <submittedName>
        <fullName evidence="1">Uncharacterized protein</fullName>
    </submittedName>
</protein>
<dbReference type="EMBL" id="KV893177">
    <property type="protein sequence ID" value="OON19605.1"/>
    <property type="molecule type" value="Genomic_DNA"/>
</dbReference>
<gene>
    <name evidence="1" type="ORF">X801_04529</name>
</gene>
<proteinExistence type="predicted"/>
<sequence length="63" mass="7131">MIAALLTLVVKHKYKLYKAVLSFNSIAFHKPLGTLLAYSLLLGKTKKQANVFVSKRTNYLRCC</sequence>
<accession>A0A1S8WYW5</accession>
<reference evidence="1 2" key="1">
    <citation type="submission" date="2015-03" db="EMBL/GenBank/DDBJ databases">
        <title>Draft genome of the nematode, Opisthorchis viverrini.</title>
        <authorList>
            <person name="Mitreva M."/>
        </authorList>
    </citation>
    <scope>NUCLEOTIDE SEQUENCE [LARGE SCALE GENOMIC DNA]</scope>
    <source>
        <strain evidence="1">Khon Kaen</strain>
    </source>
</reference>
<evidence type="ECO:0000313" key="1">
    <source>
        <dbReference type="EMBL" id="OON19605.1"/>
    </source>
</evidence>
<name>A0A1S8WYW5_OPIVI</name>
<organism evidence="1 2">
    <name type="scientific">Opisthorchis viverrini</name>
    <name type="common">Southeast Asian liver fluke</name>
    <dbReference type="NCBI Taxonomy" id="6198"/>
    <lineage>
        <taxon>Eukaryota</taxon>
        <taxon>Metazoa</taxon>
        <taxon>Spiralia</taxon>
        <taxon>Lophotrochozoa</taxon>
        <taxon>Platyhelminthes</taxon>
        <taxon>Trematoda</taxon>
        <taxon>Digenea</taxon>
        <taxon>Opisthorchiida</taxon>
        <taxon>Opisthorchiata</taxon>
        <taxon>Opisthorchiidae</taxon>
        <taxon>Opisthorchis</taxon>
    </lineage>
</organism>